<dbReference type="GO" id="GO:0003676">
    <property type="term" value="F:nucleic acid binding"/>
    <property type="evidence" value="ECO:0007669"/>
    <property type="project" value="InterPro"/>
</dbReference>
<keyword evidence="2" id="KW-0378">Hydrolase</keyword>
<organism evidence="2 3">
    <name type="scientific">Pantoea latae</name>
    <dbReference type="NCBI Taxonomy" id="1964541"/>
    <lineage>
        <taxon>Bacteria</taxon>
        <taxon>Pseudomonadati</taxon>
        <taxon>Pseudomonadota</taxon>
        <taxon>Gammaproteobacteria</taxon>
        <taxon>Enterobacterales</taxon>
        <taxon>Erwiniaceae</taxon>
        <taxon>Pantoea</taxon>
    </lineage>
</organism>
<dbReference type="Pfam" id="PF01844">
    <property type="entry name" value="HNH"/>
    <property type="match status" value="1"/>
</dbReference>
<proteinExistence type="predicted"/>
<dbReference type="SMART" id="SM00507">
    <property type="entry name" value="HNHc"/>
    <property type="match status" value="1"/>
</dbReference>
<dbReference type="OrthoDB" id="9804086at2"/>
<evidence type="ECO:0000313" key="2">
    <source>
        <dbReference type="EMBL" id="OQP29942.1"/>
    </source>
</evidence>
<dbReference type="Proteomes" id="UP000192769">
    <property type="component" value="Unassembled WGS sequence"/>
</dbReference>
<accession>A0A1V9D7P2</accession>
<protein>
    <submittedName>
        <fullName evidence="2">HNH endonuclease</fullName>
    </submittedName>
</protein>
<comment type="caution">
    <text evidence="2">The sequence shown here is derived from an EMBL/GenBank/DDBJ whole genome shotgun (WGS) entry which is preliminary data.</text>
</comment>
<evidence type="ECO:0000259" key="1">
    <source>
        <dbReference type="SMART" id="SM00507"/>
    </source>
</evidence>
<dbReference type="CDD" id="cd00085">
    <property type="entry name" value="HNHc"/>
    <property type="match status" value="1"/>
</dbReference>
<keyword evidence="3" id="KW-1185">Reference proteome</keyword>
<evidence type="ECO:0000313" key="3">
    <source>
        <dbReference type="Proteomes" id="UP000192769"/>
    </source>
</evidence>
<dbReference type="InterPro" id="IPR003615">
    <property type="entry name" value="HNH_nuc"/>
</dbReference>
<gene>
    <name evidence="2" type="ORF">B2J69_22485</name>
</gene>
<keyword evidence="2" id="KW-0255">Endonuclease</keyword>
<dbReference type="GO" id="GO:0008270">
    <property type="term" value="F:zinc ion binding"/>
    <property type="evidence" value="ECO:0007669"/>
    <property type="project" value="InterPro"/>
</dbReference>
<name>A0A1V9D7P2_9GAMM</name>
<reference evidence="2 3" key="1">
    <citation type="submission" date="2017-02" db="EMBL/GenBank/DDBJ databases">
        <title>Whole genome shotgun sequence of Pantoea agglomerans strain AS1 isolated from a cycad, Zamia floridana in Central Florida, USA.</title>
        <authorList>
            <person name="Lata P."/>
            <person name="Govindarajan S."/>
            <person name="Qi F."/>
            <person name="Li J.-L."/>
            <person name="Maurya S.K."/>
            <person name="Sahoo M.K."/>
        </authorList>
    </citation>
    <scope>NUCLEOTIDE SEQUENCE [LARGE SCALE GENOMIC DNA]</scope>
    <source>
        <strain evidence="2 3">AS1</strain>
    </source>
</reference>
<dbReference type="Gene3D" id="1.10.30.50">
    <property type="match status" value="1"/>
</dbReference>
<dbReference type="GO" id="GO:0004519">
    <property type="term" value="F:endonuclease activity"/>
    <property type="evidence" value="ECO:0007669"/>
    <property type="project" value="UniProtKB-KW"/>
</dbReference>
<dbReference type="AlphaFoldDB" id="A0A1V9D7P2"/>
<sequence length="337" mass="38967">MLFYQADSTLENYWRGVILFGNNVASYKFALAHALYDLHTQGNDLISLDALARPFSQHLCRHLEQAPKQITTKSSQFLETCMQFNHGEISEEALLAVTVKRGFANVIDAFHNVNRAEIDVRFFLDERKTQKGIRLTEAFFKLTETQQFQNLIHETDARWRLVEQAWSMGVSRNLVAVEYDSEQQVLFTRQRERRVDITSCRNSLNGYQKGRCFYCYRPVSLERGHADLTDVDHFIPWAARDQVPNLNGVWNLVLACQSCNRGKEGKFAHIPSQPLLERLHKRNEYFINSHLPLRETLIQQTGNSEAVRRSFLASGWQAARSVLFHIWQPQACGDALF</sequence>
<feature type="domain" description="HNH nuclease" evidence="1">
    <location>
        <begin position="199"/>
        <end position="261"/>
    </location>
</feature>
<dbReference type="InterPro" id="IPR002711">
    <property type="entry name" value="HNH"/>
</dbReference>
<dbReference type="EMBL" id="MWUE01000043">
    <property type="protein sequence ID" value="OQP29942.1"/>
    <property type="molecule type" value="Genomic_DNA"/>
</dbReference>
<dbReference type="RefSeq" id="WP_081142538.1">
    <property type="nucleotide sequence ID" value="NZ_MWUE01000043.1"/>
</dbReference>
<keyword evidence="2" id="KW-0540">Nuclease</keyword>